<dbReference type="STRING" id="65357.A0A024GJ97"/>
<dbReference type="Gene3D" id="3.40.50.300">
    <property type="entry name" value="P-loop containing nucleotide triphosphate hydrolases"/>
    <property type="match status" value="1"/>
</dbReference>
<dbReference type="GO" id="GO:0042760">
    <property type="term" value="P:very long-chain fatty acid catabolic process"/>
    <property type="evidence" value="ECO:0007669"/>
    <property type="project" value="TreeGrafter"/>
</dbReference>
<dbReference type="InterPro" id="IPR050835">
    <property type="entry name" value="ABC_transporter_sub-D"/>
</dbReference>
<protein>
    <recommendedName>
        <fullName evidence="14">ABC transporter domain-containing protein</fullName>
    </recommendedName>
</protein>
<dbReference type="SUPFAM" id="SSF52540">
    <property type="entry name" value="P-loop containing nucleoside triphosphate hydrolases"/>
    <property type="match status" value="1"/>
</dbReference>
<dbReference type="InterPro" id="IPR017871">
    <property type="entry name" value="ABC_transporter-like_CS"/>
</dbReference>
<comment type="subcellular location">
    <subcellularLocation>
        <location evidence="1">Peroxisome membrane</location>
        <topology evidence="1">Multi-pass membrane protein</topology>
    </subcellularLocation>
</comment>
<evidence type="ECO:0008006" key="14">
    <source>
        <dbReference type="Google" id="ProtNLM"/>
    </source>
</evidence>
<proteinExistence type="inferred from homology"/>
<dbReference type="Proteomes" id="UP000053237">
    <property type="component" value="Unassembled WGS sequence"/>
</dbReference>
<evidence type="ECO:0000256" key="1">
    <source>
        <dbReference type="ARBA" id="ARBA00004585"/>
    </source>
</evidence>
<evidence type="ECO:0000256" key="7">
    <source>
        <dbReference type="ARBA" id="ARBA00022989"/>
    </source>
</evidence>
<keyword evidence="5" id="KW-0547">Nucleotide-binding</keyword>
<dbReference type="EMBL" id="CAIX01000141">
    <property type="protein sequence ID" value="CCI46791.1"/>
    <property type="molecule type" value="Genomic_DNA"/>
</dbReference>
<evidence type="ECO:0000256" key="3">
    <source>
        <dbReference type="ARBA" id="ARBA00022448"/>
    </source>
</evidence>
<dbReference type="Pfam" id="PF06472">
    <property type="entry name" value="ABC_membrane_2"/>
    <property type="match status" value="1"/>
</dbReference>
<dbReference type="PROSITE" id="PS00211">
    <property type="entry name" value="ABC_TRANSPORTER_1"/>
    <property type="match status" value="1"/>
</dbReference>
<evidence type="ECO:0000256" key="9">
    <source>
        <dbReference type="SAM" id="Phobius"/>
    </source>
</evidence>
<dbReference type="Pfam" id="PF00005">
    <property type="entry name" value="ABC_tran"/>
    <property type="match status" value="1"/>
</dbReference>
<feature type="domain" description="ABC transmembrane type-1" evidence="11">
    <location>
        <begin position="97"/>
        <end position="331"/>
    </location>
</feature>
<evidence type="ECO:0000256" key="6">
    <source>
        <dbReference type="ARBA" id="ARBA00022840"/>
    </source>
</evidence>
<dbReference type="PANTHER" id="PTHR11384:SF67">
    <property type="entry name" value="ATP-BINDING CASSETTE SUB-FAMILY D MEMBER 1"/>
    <property type="match status" value="1"/>
</dbReference>
<comment type="caution">
    <text evidence="12">The sequence shown here is derived from an EMBL/GenBank/DDBJ whole genome shotgun (WGS) entry which is preliminary data.</text>
</comment>
<feature type="transmembrane region" description="Helical" evidence="9">
    <location>
        <begin position="79"/>
        <end position="105"/>
    </location>
</feature>
<dbReference type="GO" id="GO:0005778">
    <property type="term" value="C:peroxisomal membrane"/>
    <property type="evidence" value="ECO:0007669"/>
    <property type="project" value="UniProtKB-SubCell"/>
</dbReference>
<keyword evidence="4 9" id="KW-0812">Transmembrane</keyword>
<feature type="transmembrane region" description="Helical" evidence="9">
    <location>
        <begin position="319"/>
        <end position="343"/>
    </location>
</feature>
<dbReference type="PANTHER" id="PTHR11384">
    <property type="entry name" value="ATP-BINDING CASSETTE, SUB-FAMILY D MEMBER"/>
    <property type="match status" value="1"/>
</dbReference>
<keyword evidence="7 9" id="KW-1133">Transmembrane helix</keyword>
<dbReference type="InParanoid" id="A0A024GJ97"/>
<evidence type="ECO:0000259" key="11">
    <source>
        <dbReference type="PROSITE" id="PS50929"/>
    </source>
</evidence>
<dbReference type="CDD" id="cd03223">
    <property type="entry name" value="ABCD_peroxisomal_ALDP"/>
    <property type="match status" value="1"/>
</dbReference>
<organism evidence="12 13">
    <name type="scientific">Albugo candida</name>
    <dbReference type="NCBI Taxonomy" id="65357"/>
    <lineage>
        <taxon>Eukaryota</taxon>
        <taxon>Sar</taxon>
        <taxon>Stramenopiles</taxon>
        <taxon>Oomycota</taxon>
        <taxon>Peronosporomycetes</taxon>
        <taxon>Albuginales</taxon>
        <taxon>Albuginaceae</taxon>
        <taxon>Albugo</taxon>
    </lineage>
</organism>
<dbReference type="InterPro" id="IPR011527">
    <property type="entry name" value="ABC1_TM_dom"/>
</dbReference>
<dbReference type="PROSITE" id="PS50929">
    <property type="entry name" value="ABC_TM1F"/>
    <property type="match status" value="1"/>
</dbReference>
<evidence type="ECO:0000256" key="2">
    <source>
        <dbReference type="ARBA" id="ARBA00008575"/>
    </source>
</evidence>
<dbReference type="OrthoDB" id="422637at2759"/>
<keyword evidence="3" id="KW-0813">Transport</keyword>
<dbReference type="GO" id="GO:0005524">
    <property type="term" value="F:ATP binding"/>
    <property type="evidence" value="ECO:0007669"/>
    <property type="project" value="UniProtKB-KW"/>
</dbReference>
<feature type="domain" description="ABC transporter" evidence="10">
    <location>
        <begin position="453"/>
        <end position="672"/>
    </location>
</feature>
<dbReference type="InterPro" id="IPR036640">
    <property type="entry name" value="ABC1_TM_sf"/>
</dbReference>
<keyword evidence="8 9" id="KW-0472">Membrane</keyword>
<dbReference type="PROSITE" id="PS50893">
    <property type="entry name" value="ABC_TRANSPORTER_2"/>
    <property type="match status" value="1"/>
</dbReference>
<dbReference type="GO" id="GO:0016887">
    <property type="term" value="F:ATP hydrolysis activity"/>
    <property type="evidence" value="ECO:0007669"/>
    <property type="project" value="InterPro"/>
</dbReference>
<name>A0A024GJ97_9STRA</name>
<dbReference type="SMART" id="SM00382">
    <property type="entry name" value="AAA"/>
    <property type="match status" value="1"/>
</dbReference>
<reference evidence="12 13" key="1">
    <citation type="submission" date="2012-05" db="EMBL/GenBank/DDBJ databases">
        <title>Recombination and specialization in a pathogen metapopulation.</title>
        <authorList>
            <person name="Gardiner A."/>
            <person name="Kemen E."/>
            <person name="Schultz-Larsen T."/>
            <person name="MacLean D."/>
            <person name="Van Oosterhout C."/>
            <person name="Jones J.D.G."/>
        </authorList>
    </citation>
    <scope>NUCLEOTIDE SEQUENCE [LARGE SCALE GENOMIC DNA]</scope>
    <source>
        <strain evidence="12 13">Ac Nc2</strain>
    </source>
</reference>
<dbReference type="InterPro" id="IPR027417">
    <property type="entry name" value="P-loop_NTPase"/>
</dbReference>
<gene>
    <name evidence="12" type="ORF">BN9_077460</name>
</gene>
<dbReference type="InterPro" id="IPR003593">
    <property type="entry name" value="AAA+_ATPase"/>
</dbReference>
<dbReference type="GO" id="GO:0140359">
    <property type="term" value="F:ABC-type transporter activity"/>
    <property type="evidence" value="ECO:0007669"/>
    <property type="project" value="InterPro"/>
</dbReference>
<feature type="transmembrane region" description="Helical" evidence="9">
    <location>
        <begin position="12"/>
        <end position="30"/>
    </location>
</feature>
<sequence length="672" mass="76001">MKSSQSRLFSKRILARAIPGASIIIIAFIVRKYGHYHASQALDKSQNRKIASEKSNTNTAKANSSHSIAKTNFLRQFRAILPILIPSVTSSECFLAILVAILLVLRTSFDIVMLQIMTATEHAIISGSHKDFRHHLHRFATMMLPVSCVNCLLKYGHTDLVLRFRNRMTRFLYTKYLNQYSFYKVTNLDTRLKNVDQVMTVDVERFASSVVHLYGNISKPILDICIYTIKLSASIGMQGPSYMLLYLISSGLFLTWTRQPAATFTIAEQQLEGKYRSIHSRILTHAEEIAFYNGQGREQMILEKAFEKLRGVIQKSQQFRFIVGMLDNIVAKYFATIVGFWVVSKPFLDPSHPQHGKATFAQRMESYFRSGKMLIRLSKSMGCLVLSGREVTRLAAFTTRVADMINVLSDLSDKRSQSVIHESPSVTDSSHNPASALGLHPNNGEIEYQDRIIEFVDVPLVTPVGDVLIHSLNVKVESGMNVIVVGPNGCGKSSLFRVLGELWPIFGGKITKPKRSDLFYIPQRPYLSIGTLRDQIIYPHSVQEMEENGRTDEQLVEFLDQVQLKYVAEREAGLDSEQEWTDVLSGGEKQRVAMARLFYHKPQFAILDECTSAVSVDVEGAMYTHCCSQNITLFTVSHRKSLWKYHQYVLQFDGHGDCTFQKISANDKVFGS</sequence>
<comment type="similarity">
    <text evidence="2">Belongs to the ABC transporter superfamily. ABCD family. Peroxisomal fatty acyl CoA transporter (TC 3.A.1.203) subfamily.</text>
</comment>
<evidence type="ECO:0000256" key="4">
    <source>
        <dbReference type="ARBA" id="ARBA00022692"/>
    </source>
</evidence>
<dbReference type="FunFam" id="3.40.50.300:FF:000636">
    <property type="entry name" value="ATP-binding cassette sub-family D member 3"/>
    <property type="match status" value="1"/>
</dbReference>
<dbReference type="InterPro" id="IPR003439">
    <property type="entry name" value="ABC_transporter-like_ATP-bd"/>
</dbReference>
<evidence type="ECO:0000313" key="12">
    <source>
        <dbReference type="EMBL" id="CCI46791.1"/>
    </source>
</evidence>
<evidence type="ECO:0000313" key="13">
    <source>
        <dbReference type="Proteomes" id="UP000053237"/>
    </source>
</evidence>
<accession>A0A024GJ97</accession>
<dbReference type="Gene3D" id="1.20.1560.10">
    <property type="entry name" value="ABC transporter type 1, transmembrane domain"/>
    <property type="match status" value="1"/>
</dbReference>
<dbReference type="GO" id="GO:0005324">
    <property type="term" value="F:long-chain fatty acid transmembrane transporter activity"/>
    <property type="evidence" value="ECO:0007669"/>
    <property type="project" value="TreeGrafter"/>
</dbReference>
<keyword evidence="13" id="KW-1185">Reference proteome</keyword>
<keyword evidence="6" id="KW-0067">ATP-binding</keyword>
<dbReference type="GO" id="GO:0015910">
    <property type="term" value="P:long-chain fatty acid import into peroxisome"/>
    <property type="evidence" value="ECO:0007669"/>
    <property type="project" value="TreeGrafter"/>
</dbReference>
<evidence type="ECO:0000259" key="10">
    <source>
        <dbReference type="PROSITE" id="PS50893"/>
    </source>
</evidence>
<evidence type="ECO:0000256" key="5">
    <source>
        <dbReference type="ARBA" id="ARBA00022741"/>
    </source>
</evidence>
<dbReference type="GO" id="GO:0007031">
    <property type="term" value="P:peroxisome organization"/>
    <property type="evidence" value="ECO:0007669"/>
    <property type="project" value="TreeGrafter"/>
</dbReference>
<dbReference type="SUPFAM" id="SSF90123">
    <property type="entry name" value="ABC transporter transmembrane region"/>
    <property type="match status" value="1"/>
</dbReference>
<evidence type="ECO:0000256" key="8">
    <source>
        <dbReference type="ARBA" id="ARBA00023136"/>
    </source>
</evidence>
<dbReference type="AlphaFoldDB" id="A0A024GJ97"/>
<dbReference type="GO" id="GO:0006635">
    <property type="term" value="P:fatty acid beta-oxidation"/>
    <property type="evidence" value="ECO:0007669"/>
    <property type="project" value="TreeGrafter"/>
</dbReference>